<sequence>MFNQGVKVHPYLNDVPYTKLADNQLPLTPVLSILRLSFYPDVNMTDQSQPISNLWHSSLEFVSTIPGFRKLHWAVEHQQPAENIILLIQWESGLSVPFRLQSSAGLSDKRIFQPHSPIGASNTNFRLELQA</sequence>
<dbReference type="AlphaFoldDB" id="A0A3D8SZX8"/>
<evidence type="ECO:0000313" key="1">
    <source>
        <dbReference type="EMBL" id="RDW91799.1"/>
    </source>
</evidence>
<dbReference type="OrthoDB" id="5153884at2759"/>
<organism evidence="1 2">
    <name type="scientific">Coleophoma crateriformis</name>
    <dbReference type="NCBI Taxonomy" id="565419"/>
    <lineage>
        <taxon>Eukaryota</taxon>
        <taxon>Fungi</taxon>
        <taxon>Dikarya</taxon>
        <taxon>Ascomycota</taxon>
        <taxon>Pezizomycotina</taxon>
        <taxon>Leotiomycetes</taxon>
        <taxon>Helotiales</taxon>
        <taxon>Dermateaceae</taxon>
        <taxon>Coleophoma</taxon>
    </lineage>
</organism>
<gene>
    <name evidence="1" type="ORF">BP5796_01193</name>
</gene>
<name>A0A3D8SZX8_9HELO</name>
<keyword evidence="2" id="KW-1185">Reference proteome</keyword>
<reference evidence="1 2" key="1">
    <citation type="journal article" date="2018" name="IMA Fungus">
        <title>IMA Genome-F 9: Draft genome sequence of Annulohypoxylon stygium, Aspergillus mulundensis, Berkeleyomyces basicola (syn. Thielaviopsis basicola), Ceratocystis smalleyi, two Cercospora beticola strains, Coleophoma cylindrospora, Fusarium fracticaudum, Phialophora cf. hyalina, and Morchella septimelata.</title>
        <authorList>
            <person name="Wingfield B.D."/>
            <person name="Bills G.F."/>
            <person name="Dong Y."/>
            <person name="Huang W."/>
            <person name="Nel W.J."/>
            <person name="Swalarsk-Parry B.S."/>
            <person name="Vaghefi N."/>
            <person name="Wilken P.M."/>
            <person name="An Z."/>
            <person name="de Beer Z.W."/>
            <person name="De Vos L."/>
            <person name="Chen L."/>
            <person name="Duong T.A."/>
            <person name="Gao Y."/>
            <person name="Hammerbacher A."/>
            <person name="Kikkert J.R."/>
            <person name="Li Y."/>
            <person name="Li H."/>
            <person name="Li K."/>
            <person name="Li Q."/>
            <person name="Liu X."/>
            <person name="Ma X."/>
            <person name="Naidoo K."/>
            <person name="Pethybridge S.J."/>
            <person name="Sun J."/>
            <person name="Steenkamp E.T."/>
            <person name="van der Nest M.A."/>
            <person name="van Wyk S."/>
            <person name="Wingfield M.J."/>
            <person name="Xiong C."/>
            <person name="Yue Q."/>
            <person name="Zhang X."/>
        </authorList>
    </citation>
    <scope>NUCLEOTIDE SEQUENCE [LARGE SCALE GENOMIC DNA]</scope>
    <source>
        <strain evidence="1 2">BP5796</strain>
    </source>
</reference>
<dbReference type="EMBL" id="PDLN01000002">
    <property type="protein sequence ID" value="RDW91799.1"/>
    <property type="molecule type" value="Genomic_DNA"/>
</dbReference>
<dbReference type="Proteomes" id="UP000256328">
    <property type="component" value="Unassembled WGS sequence"/>
</dbReference>
<evidence type="ECO:0008006" key="3">
    <source>
        <dbReference type="Google" id="ProtNLM"/>
    </source>
</evidence>
<comment type="caution">
    <text evidence="1">The sequence shown here is derived from an EMBL/GenBank/DDBJ whole genome shotgun (WGS) entry which is preliminary data.</text>
</comment>
<accession>A0A3D8SZX8</accession>
<proteinExistence type="predicted"/>
<protein>
    <recommendedName>
        <fullName evidence="3">ABM domain-containing protein</fullName>
    </recommendedName>
</protein>
<evidence type="ECO:0000313" key="2">
    <source>
        <dbReference type="Proteomes" id="UP000256328"/>
    </source>
</evidence>